<comment type="catalytic activity">
    <reaction evidence="4">
        <text>a secondary aliphatic amine + O2 + H2O = a primary amine + an aldehyde + H2O2</text>
        <dbReference type="Rhea" id="RHEA:26414"/>
        <dbReference type="ChEBI" id="CHEBI:15377"/>
        <dbReference type="ChEBI" id="CHEBI:15379"/>
        <dbReference type="ChEBI" id="CHEBI:16240"/>
        <dbReference type="ChEBI" id="CHEBI:17478"/>
        <dbReference type="ChEBI" id="CHEBI:58855"/>
        <dbReference type="ChEBI" id="CHEBI:65296"/>
        <dbReference type="EC" id="1.4.3.4"/>
    </reaction>
</comment>
<reference evidence="8" key="2">
    <citation type="journal article" date="2023" name="IMA Fungus">
        <title>Comparative genomic study of the Penicillium genus elucidates a diverse pangenome and 15 lateral gene transfer events.</title>
        <authorList>
            <person name="Petersen C."/>
            <person name="Sorensen T."/>
            <person name="Nielsen M.R."/>
            <person name="Sondergaard T.E."/>
            <person name="Sorensen J.L."/>
            <person name="Fitzpatrick D.A."/>
            <person name="Frisvad J.C."/>
            <person name="Nielsen K.L."/>
        </authorList>
    </citation>
    <scope>NUCLEOTIDE SEQUENCE</scope>
    <source>
        <strain evidence="8">IBT 21472</strain>
    </source>
</reference>
<dbReference type="GO" id="GO:0097621">
    <property type="term" value="F:monoamine oxidase activity"/>
    <property type="evidence" value="ECO:0007669"/>
    <property type="project" value="UniProtKB-EC"/>
</dbReference>
<evidence type="ECO:0000256" key="5">
    <source>
        <dbReference type="PIRSR" id="PIRSR601613-1"/>
    </source>
</evidence>
<evidence type="ECO:0000313" key="9">
    <source>
        <dbReference type="Proteomes" id="UP001147746"/>
    </source>
</evidence>
<evidence type="ECO:0000313" key="8">
    <source>
        <dbReference type="EMBL" id="KAJ5307339.1"/>
    </source>
</evidence>
<keyword evidence="3 6" id="KW-0560">Oxidoreductase</keyword>
<evidence type="ECO:0000259" key="7">
    <source>
        <dbReference type="Pfam" id="PF01593"/>
    </source>
</evidence>
<keyword evidence="9" id="KW-1185">Reference proteome</keyword>
<dbReference type="InterPro" id="IPR050703">
    <property type="entry name" value="Flavin_MAO"/>
</dbReference>
<dbReference type="EC" id="1.4.3.-" evidence="6"/>
<dbReference type="Proteomes" id="UP001147746">
    <property type="component" value="Unassembled WGS sequence"/>
</dbReference>
<dbReference type="Gene3D" id="3.90.660.10">
    <property type="match status" value="1"/>
</dbReference>
<dbReference type="PANTHER" id="PTHR43563:SF14">
    <property type="entry name" value="AMINE OXIDASE"/>
    <property type="match status" value="1"/>
</dbReference>
<feature type="binding site" evidence="5">
    <location>
        <position position="237"/>
    </location>
    <ligand>
        <name>FAD</name>
        <dbReference type="ChEBI" id="CHEBI:57692"/>
    </ligand>
</feature>
<sequence>MTVKKVYDVVVVGAGLSGLQAALCVKAAGHSVCVLEATNRVGGKTFTVQSCEKGFNDLGAAWINDTNQSEMYKLFQKYGIKGEVQRDHGDTVLESADGSVVKVPYGQEPIASPIFENLLEVFRTESSLVDLSDPSNSPGAEEIDQLTFREFCVTRAETEDVAGFADLICSALLGVESTEVSALYMLHYFKCGTGIDNLLSDKKNGGQYLRNRDGNQTISQNMTKELDPNTVFFRNPVTSIDQSQGNLCTVSTEAGLDFHCRKVIVSVPTTLYPSIKFNPPLPEKKTVLGNNTAMGYYSKMVFVFDEPWWRDAGFSGVIDSEMGPASFTRDTSIPADNQWSITCFIVGDLGRQWSTLSRAARHREAWEQFRHSFEMFIDHVPEPTNTLEMEWAKQAFFLGAPCPVMAPGVLTSVGTELATSFENIHFVGTETATVWRGYMEGAVRSGQRGGAEVAQALSRSPTSQIK</sequence>
<protein>
    <recommendedName>
        <fullName evidence="6">Amine oxidase</fullName>
        <ecNumber evidence="6">1.4.3.-</ecNumber>
    </recommendedName>
</protein>
<name>A0A9W9U1M4_9EURO</name>
<dbReference type="EMBL" id="JAPZBO010000008">
    <property type="protein sequence ID" value="KAJ5307339.1"/>
    <property type="molecule type" value="Genomic_DNA"/>
</dbReference>
<feature type="binding site" evidence="5">
    <location>
        <position position="17"/>
    </location>
    <ligand>
        <name>FAD</name>
        <dbReference type="ChEBI" id="CHEBI:57692"/>
    </ligand>
</feature>
<feature type="domain" description="Amine oxidase" evidence="7">
    <location>
        <begin position="16"/>
        <end position="449"/>
    </location>
</feature>
<feature type="binding site" evidence="5">
    <location>
        <position position="344"/>
    </location>
    <ligand>
        <name>substrate</name>
    </ligand>
</feature>
<dbReference type="OrthoDB" id="5046242at2759"/>
<dbReference type="InterPro" id="IPR002937">
    <property type="entry name" value="Amino_oxidase"/>
</dbReference>
<comment type="caution">
    <text evidence="8">The sequence shown here is derived from an EMBL/GenBank/DDBJ whole genome shotgun (WGS) entry which is preliminary data.</text>
</comment>
<dbReference type="Gene3D" id="1.10.405.10">
    <property type="entry name" value="Guanine Nucleotide Dissociation Inhibitor, domain 1"/>
    <property type="match status" value="1"/>
</dbReference>
<dbReference type="AlphaFoldDB" id="A0A9W9U1M4"/>
<comment type="similarity">
    <text evidence="2 6">Belongs to the flavin monoamine oxidase family.</text>
</comment>
<evidence type="ECO:0000256" key="2">
    <source>
        <dbReference type="ARBA" id="ARBA00005995"/>
    </source>
</evidence>
<dbReference type="Gene3D" id="3.50.50.60">
    <property type="entry name" value="FAD/NAD(P)-binding domain"/>
    <property type="match status" value="1"/>
</dbReference>
<evidence type="ECO:0000256" key="3">
    <source>
        <dbReference type="ARBA" id="ARBA00023002"/>
    </source>
</evidence>
<proteinExistence type="inferred from homology"/>
<dbReference type="PANTHER" id="PTHR43563">
    <property type="entry name" value="AMINE OXIDASE"/>
    <property type="match status" value="1"/>
</dbReference>
<evidence type="ECO:0000256" key="6">
    <source>
        <dbReference type="RuleBase" id="RU362067"/>
    </source>
</evidence>
<gene>
    <name evidence="8" type="ORF">N7476_007995</name>
</gene>
<dbReference type="InterPro" id="IPR036188">
    <property type="entry name" value="FAD/NAD-bd_sf"/>
</dbReference>
<dbReference type="InterPro" id="IPR001613">
    <property type="entry name" value="Flavin_amine_oxidase"/>
</dbReference>
<reference evidence="8" key="1">
    <citation type="submission" date="2022-12" db="EMBL/GenBank/DDBJ databases">
        <authorList>
            <person name="Petersen C."/>
        </authorList>
    </citation>
    <scope>NUCLEOTIDE SEQUENCE</scope>
    <source>
        <strain evidence="8">IBT 21472</strain>
    </source>
</reference>
<dbReference type="PRINTS" id="PR00757">
    <property type="entry name" value="AMINEOXDASEF"/>
</dbReference>
<keyword evidence="6" id="KW-0285">Flavoprotein</keyword>
<evidence type="ECO:0000256" key="4">
    <source>
        <dbReference type="ARBA" id="ARBA00048448"/>
    </source>
</evidence>
<dbReference type="Pfam" id="PF01593">
    <property type="entry name" value="Amino_oxidase"/>
    <property type="match status" value="1"/>
</dbReference>
<accession>A0A9W9U1M4</accession>
<dbReference type="SUPFAM" id="SSF51905">
    <property type="entry name" value="FAD/NAD(P)-binding domain"/>
    <property type="match status" value="1"/>
</dbReference>
<keyword evidence="6" id="KW-0274">FAD</keyword>
<evidence type="ECO:0000256" key="1">
    <source>
        <dbReference type="ARBA" id="ARBA00001974"/>
    </source>
</evidence>
<feature type="binding site" evidence="5">
    <location>
        <begin position="36"/>
        <end position="37"/>
    </location>
    <ligand>
        <name>FAD</name>
        <dbReference type="ChEBI" id="CHEBI:57692"/>
    </ligand>
</feature>
<organism evidence="8 9">
    <name type="scientific">Penicillium atrosanguineum</name>
    <dbReference type="NCBI Taxonomy" id="1132637"/>
    <lineage>
        <taxon>Eukaryota</taxon>
        <taxon>Fungi</taxon>
        <taxon>Dikarya</taxon>
        <taxon>Ascomycota</taxon>
        <taxon>Pezizomycotina</taxon>
        <taxon>Eurotiomycetes</taxon>
        <taxon>Eurotiomycetidae</taxon>
        <taxon>Eurotiales</taxon>
        <taxon>Aspergillaceae</taxon>
        <taxon>Penicillium</taxon>
    </lineage>
</organism>
<feature type="binding site" evidence="5">
    <location>
        <position position="430"/>
    </location>
    <ligand>
        <name>FAD</name>
        <dbReference type="ChEBI" id="CHEBI:57692"/>
    </ligand>
</feature>
<comment type="cofactor">
    <cofactor evidence="1 6">
        <name>FAD</name>
        <dbReference type="ChEBI" id="CHEBI:57692"/>
    </cofactor>
</comment>
<dbReference type="SUPFAM" id="SSF54373">
    <property type="entry name" value="FAD-linked reductases, C-terminal domain"/>
    <property type="match status" value="1"/>
</dbReference>